<dbReference type="CDD" id="cd07560">
    <property type="entry name" value="Peptidase_S41_CPP"/>
    <property type="match status" value="1"/>
</dbReference>
<dbReference type="InterPro" id="IPR005151">
    <property type="entry name" value="Tail-specific_protease"/>
</dbReference>
<evidence type="ECO:0000313" key="6">
    <source>
        <dbReference type="EMBL" id="MBR0679189.1"/>
    </source>
</evidence>
<comment type="caution">
    <text evidence="6">The sequence shown here is derived from an EMBL/GenBank/DDBJ whole genome shotgun (WGS) entry which is preliminary data.</text>
</comment>
<dbReference type="GO" id="GO:0030288">
    <property type="term" value="C:outer membrane-bounded periplasmic space"/>
    <property type="evidence" value="ECO:0007669"/>
    <property type="project" value="TreeGrafter"/>
</dbReference>
<keyword evidence="2" id="KW-0645">Protease</keyword>
<dbReference type="InterPro" id="IPR041489">
    <property type="entry name" value="PDZ_6"/>
</dbReference>
<evidence type="ECO:0000256" key="2">
    <source>
        <dbReference type="ARBA" id="ARBA00022670"/>
    </source>
</evidence>
<dbReference type="Pfam" id="PF03572">
    <property type="entry name" value="Peptidase_S41"/>
    <property type="match status" value="1"/>
</dbReference>
<dbReference type="GO" id="GO:0004175">
    <property type="term" value="F:endopeptidase activity"/>
    <property type="evidence" value="ECO:0007669"/>
    <property type="project" value="TreeGrafter"/>
</dbReference>
<dbReference type="RefSeq" id="WP_211844535.1">
    <property type="nucleotide sequence ID" value="NZ_JAAEDL010000001.1"/>
</dbReference>
<proteinExistence type="inferred from homology"/>
<evidence type="ECO:0000313" key="7">
    <source>
        <dbReference type="Proteomes" id="UP001138709"/>
    </source>
</evidence>
<dbReference type="Gene3D" id="3.90.226.10">
    <property type="entry name" value="2-enoyl-CoA Hydratase, Chain A, domain 1"/>
    <property type="match status" value="1"/>
</dbReference>
<accession>A0A9X9X653</accession>
<dbReference type="InterPro" id="IPR036034">
    <property type="entry name" value="PDZ_sf"/>
</dbReference>
<dbReference type="InterPro" id="IPR004447">
    <property type="entry name" value="Peptidase_S41A"/>
</dbReference>
<dbReference type="SMART" id="SM00245">
    <property type="entry name" value="TSPc"/>
    <property type="match status" value="1"/>
</dbReference>
<dbReference type="GO" id="GO:0008236">
    <property type="term" value="F:serine-type peptidase activity"/>
    <property type="evidence" value="ECO:0007669"/>
    <property type="project" value="UniProtKB-KW"/>
</dbReference>
<organism evidence="6 7">
    <name type="scientific">Neoroseomonas eburnea</name>
    <dbReference type="NCBI Taxonomy" id="1346889"/>
    <lineage>
        <taxon>Bacteria</taxon>
        <taxon>Pseudomonadati</taxon>
        <taxon>Pseudomonadota</taxon>
        <taxon>Alphaproteobacteria</taxon>
        <taxon>Acetobacterales</taxon>
        <taxon>Acetobacteraceae</taxon>
        <taxon>Neoroseomonas</taxon>
    </lineage>
</organism>
<reference evidence="6" key="2">
    <citation type="journal article" date="2021" name="Syst. Appl. Microbiol.">
        <title>Roseomonas hellenica sp. nov., isolated from roots of wild-growing Alkanna tinctoria.</title>
        <authorList>
            <person name="Rat A."/>
            <person name="Naranjo H.D."/>
            <person name="Lebbe L."/>
            <person name="Cnockaert M."/>
            <person name="Krigas N."/>
            <person name="Grigoriadou K."/>
            <person name="Maloupa E."/>
            <person name="Willems A."/>
        </authorList>
    </citation>
    <scope>NUCLEOTIDE SEQUENCE</scope>
    <source>
        <strain evidence="6">LMG 31228</strain>
    </source>
</reference>
<dbReference type="PANTHER" id="PTHR32060">
    <property type="entry name" value="TAIL-SPECIFIC PROTEASE"/>
    <property type="match status" value="1"/>
</dbReference>
<dbReference type="Pfam" id="PF17820">
    <property type="entry name" value="PDZ_6"/>
    <property type="match status" value="1"/>
</dbReference>
<dbReference type="EMBL" id="JAAEDL010000001">
    <property type="protein sequence ID" value="MBR0679189.1"/>
    <property type="molecule type" value="Genomic_DNA"/>
</dbReference>
<keyword evidence="4" id="KW-0720">Serine protease</keyword>
<dbReference type="SUPFAM" id="SSF50156">
    <property type="entry name" value="PDZ domain-like"/>
    <property type="match status" value="1"/>
</dbReference>
<protein>
    <submittedName>
        <fullName evidence="6">PDZ domain-containing protein</fullName>
    </submittedName>
</protein>
<sequence length="493" mass="50657">MAVAQEAARNAPYPRDEMRLVIGTGFAAVLERHLEAATPADLLVWGLAGLTDVDPALTVHRSDREVRLALGGHTLLTRPAPPAVGREGPAAAGGAAADALTLFQQAAWAASPALRSAGAPRLIRESFEAVFAHLDPFSRYVTPEEAQAARERRTGEAGLGLRLAPGRGAGAVIAALAHDGPAAAAGLEVGDRVLAIDGVPLRTRDAGTAAGLLEGPAGSEVRLLVQQGRRRREVTLLRTLPVGTPVTAERQEEVLIIRVPGFSAQTERQAAAALLAALAQGAPQAVLLDLRGNRGGLLSQAAAVADIFLGDGEAFRTLGRHPEASRIYVTARPDLSEGVPLVVLVDGRTASSAEIVAASLGDRGRAAIVGTVTTGKGLVQLVVPLPDGGELLMSWSRLIMPAGWPLQGVGVLPGLCTYGGAEAAGRNLAALRAGARPMGPAQARQRALRHPVPAAAAEELRATCPPGEGQDSDLALARSLALDPLALAAATAR</sequence>
<name>A0A9X9X653_9PROT</name>
<dbReference type="PANTHER" id="PTHR32060:SF30">
    <property type="entry name" value="CARBOXY-TERMINAL PROCESSING PROTEASE CTPA"/>
    <property type="match status" value="1"/>
</dbReference>
<dbReference type="PROSITE" id="PS50106">
    <property type="entry name" value="PDZ"/>
    <property type="match status" value="1"/>
</dbReference>
<dbReference type="Gene3D" id="2.30.42.10">
    <property type="match status" value="1"/>
</dbReference>
<dbReference type="Proteomes" id="UP001138709">
    <property type="component" value="Unassembled WGS sequence"/>
</dbReference>
<dbReference type="SUPFAM" id="SSF52096">
    <property type="entry name" value="ClpP/crotonase"/>
    <property type="match status" value="1"/>
</dbReference>
<dbReference type="InterPro" id="IPR001478">
    <property type="entry name" value="PDZ"/>
</dbReference>
<reference evidence="6" key="1">
    <citation type="submission" date="2020-01" db="EMBL/GenBank/DDBJ databases">
        <authorList>
            <person name="Rat A."/>
        </authorList>
    </citation>
    <scope>NUCLEOTIDE SEQUENCE</scope>
    <source>
        <strain evidence="6">LMG 31228</strain>
    </source>
</reference>
<comment type="similarity">
    <text evidence="1">Belongs to the peptidase S41A family.</text>
</comment>
<dbReference type="SMART" id="SM00228">
    <property type="entry name" value="PDZ"/>
    <property type="match status" value="1"/>
</dbReference>
<evidence type="ECO:0000259" key="5">
    <source>
        <dbReference type="PROSITE" id="PS50106"/>
    </source>
</evidence>
<dbReference type="GO" id="GO:0006508">
    <property type="term" value="P:proteolysis"/>
    <property type="evidence" value="ECO:0007669"/>
    <property type="project" value="UniProtKB-KW"/>
</dbReference>
<dbReference type="InterPro" id="IPR029045">
    <property type="entry name" value="ClpP/crotonase-like_dom_sf"/>
</dbReference>
<evidence type="ECO:0000256" key="4">
    <source>
        <dbReference type="ARBA" id="ARBA00022825"/>
    </source>
</evidence>
<gene>
    <name evidence="6" type="ORF">GXW74_01720</name>
</gene>
<dbReference type="AlphaFoldDB" id="A0A9X9X653"/>
<keyword evidence="3" id="KW-0378">Hydrolase</keyword>
<keyword evidence="7" id="KW-1185">Reference proteome</keyword>
<dbReference type="Gene3D" id="3.30.750.44">
    <property type="match status" value="1"/>
</dbReference>
<feature type="domain" description="PDZ" evidence="5">
    <location>
        <begin position="145"/>
        <end position="214"/>
    </location>
</feature>
<evidence type="ECO:0000256" key="3">
    <source>
        <dbReference type="ARBA" id="ARBA00022801"/>
    </source>
</evidence>
<dbReference type="GO" id="GO:0007165">
    <property type="term" value="P:signal transduction"/>
    <property type="evidence" value="ECO:0007669"/>
    <property type="project" value="TreeGrafter"/>
</dbReference>
<evidence type="ECO:0000256" key="1">
    <source>
        <dbReference type="ARBA" id="ARBA00009179"/>
    </source>
</evidence>